<organism evidence="1 2">
    <name type="scientific">Panagrolaimus sp. JU765</name>
    <dbReference type="NCBI Taxonomy" id="591449"/>
    <lineage>
        <taxon>Eukaryota</taxon>
        <taxon>Metazoa</taxon>
        <taxon>Ecdysozoa</taxon>
        <taxon>Nematoda</taxon>
        <taxon>Chromadorea</taxon>
        <taxon>Rhabditida</taxon>
        <taxon>Tylenchina</taxon>
        <taxon>Panagrolaimomorpha</taxon>
        <taxon>Panagrolaimoidea</taxon>
        <taxon>Panagrolaimidae</taxon>
        <taxon>Panagrolaimus</taxon>
    </lineage>
</organism>
<accession>A0AC34QGE3</accession>
<proteinExistence type="predicted"/>
<evidence type="ECO:0000313" key="2">
    <source>
        <dbReference type="WBParaSite" id="JU765_v2.g16077.t1"/>
    </source>
</evidence>
<dbReference type="WBParaSite" id="JU765_v2.g16077.t1">
    <property type="protein sequence ID" value="JU765_v2.g16077.t1"/>
    <property type="gene ID" value="JU765_v2.g16077"/>
</dbReference>
<protein>
    <submittedName>
        <fullName evidence="2">VWFA domain-containing protein</fullName>
    </submittedName>
</protein>
<sequence length="132" mass="14445">MDLNRAMTTGYVFLTKQNPKIRPVLVLVTKNATDTDWEKAASVASHLKNGLNVAIIVLTTKAANSIVFQKLKKIASPGMAFELPNVKPDNVLSAFSDAACFCNNGQQFIFGEDHPTYFADCFGIFTENVNAQ</sequence>
<dbReference type="Proteomes" id="UP000887576">
    <property type="component" value="Unplaced"/>
</dbReference>
<evidence type="ECO:0000313" key="1">
    <source>
        <dbReference type="Proteomes" id="UP000887576"/>
    </source>
</evidence>
<name>A0AC34QGE3_9BILA</name>
<reference evidence="2" key="1">
    <citation type="submission" date="2022-11" db="UniProtKB">
        <authorList>
            <consortium name="WormBaseParasite"/>
        </authorList>
    </citation>
    <scope>IDENTIFICATION</scope>
</reference>